<evidence type="ECO:0000313" key="2">
    <source>
        <dbReference type="Proteomes" id="UP000002195"/>
    </source>
</evidence>
<comment type="caution">
    <text evidence="1">The sequence shown here is derived from an EMBL/GenBank/DDBJ whole genome shotgun (WGS) entry which is preliminary data.</text>
</comment>
<reference evidence="1 2" key="1">
    <citation type="journal article" date="2005" name="Nature">
        <title>The genome of the social amoeba Dictyostelium discoideum.</title>
        <authorList>
            <consortium name="The Dictyostelium discoideum Sequencing Consortium"/>
            <person name="Eichinger L."/>
            <person name="Pachebat J.A."/>
            <person name="Glockner G."/>
            <person name="Rajandream M.A."/>
            <person name="Sucgang R."/>
            <person name="Berriman M."/>
            <person name="Song J."/>
            <person name="Olsen R."/>
            <person name="Szafranski K."/>
            <person name="Xu Q."/>
            <person name="Tunggal B."/>
            <person name="Kummerfeld S."/>
            <person name="Madera M."/>
            <person name="Konfortov B.A."/>
            <person name="Rivero F."/>
            <person name="Bankier A.T."/>
            <person name="Lehmann R."/>
            <person name="Hamlin N."/>
            <person name="Davies R."/>
            <person name="Gaudet P."/>
            <person name="Fey P."/>
            <person name="Pilcher K."/>
            <person name="Chen G."/>
            <person name="Saunders D."/>
            <person name="Sodergren E."/>
            <person name="Davis P."/>
            <person name="Kerhornou A."/>
            <person name="Nie X."/>
            <person name="Hall N."/>
            <person name="Anjard C."/>
            <person name="Hemphill L."/>
            <person name="Bason N."/>
            <person name="Farbrother P."/>
            <person name="Desany B."/>
            <person name="Just E."/>
            <person name="Morio T."/>
            <person name="Rost R."/>
            <person name="Churcher C."/>
            <person name="Cooper J."/>
            <person name="Haydock S."/>
            <person name="van Driessche N."/>
            <person name="Cronin A."/>
            <person name="Goodhead I."/>
            <person name="Muzny D."/>
            <person name="Mourier T."/>
            <person name="Pain A."/>
            <person name="Lu M."/>
            <person name="Harper D."/>
            <person name="Lindsay R."/>
            <person name="Hauser H."/>
            <person name="James K."/>
            <person name="Quiles M."/>
            <person name="Madan Babu M."/>
            <person name="Saito T."/>
            <person name="Buchrieser C."/>
            <person name="Wardroper A."/>
            <person name="Felder M."/>
            <person name="Thangavelu M."/>
            <person name="Johnson D."/>
            <person name="Knights A."/>
            <person name="Loulseged H."/>
            <person name="Mungall K."/>
            <person name="Oliver K."/>
            <person name="Price C."/>
            <person name="Quail M.A."/>
            <person name="Urushihara H."/>
            <person name="Hernandez J."/>
            <person name="Rabbinowitsch E."/>
            <person name="Steffen D."/>
            <person name="Sanders M."/>
            <person name="Ma J."/>
            <person name="Kohara Y."/>
            <person name="Sharp S."/>
            <person name="Simmonds M."/>
            <person name="Spiegler S."/>
            <person name="Tivey A."/>
            <person name="Sugano S."/>
            <person name="White B."/>
            <person name="Walker D."/>
            <person name="Woodward J."/>
            <person name="Winckler T."/>
            <person name="Tanaka Y."/>
            <person name="Shaulsky G."/>
            <person name="Schleicher M."/>
            <person name="Weinstock G."/>
            <person name="Rosenthal A."/>
            <person name="Cox E.C."/>
            <person name="Chisholm R.L."/>
            <person name="Gibbs R."/>
            <person name="Loomis W.F."/>
            <person name="Platzer M."/>
            <person name="Kay R.R."/>
            <person name="Williams J."/>
            <person name="Dear P.H."/>
            <person name="Noegel A.A."/>
            <person name="Barrell B."/>
            <person name="Kuspa A."/>
        </authorList>
    </citation>
    <scope>NUCLEOTIDE SEQUENCE [LARGE SCALE GENOMIC DNA]</scope>
    <source>
        <strain evidence="1 2">AX4</strain>
    </source>
</reference>
<dbReference type="Proteomes" id="UP000002195">
    <property type="component" value="Unassembled WGS sequence"/>
</dbReference>
<dbReference type="PaxDb" id="44689-DDB0302368"/>
<dbReference type="RefSeq" id="XP_635740.1">
    <property type="nucleotide sequence ID" value="XM_630648.1"/>
</dbReference>
<accession>Q54G32</accession>
<dbReference type="InParanoid" id="Q54G32"/>
<dbReference type="GeneID" id="8627658"/>
<dbReference type="dictyBase" id="DDB_G0290463"/>
<dbReference type="KEGG" id="ddi:DDB_G0290463"/>
<dbReference type="HOGENOM" id="CLU_2241674_0_0_1"/>
<keyword evidence="2" id="KW-1185">Reference proteome</keyword>
<dbReference type="VEuPathDB" id="AmoebaDB:DDB_G0290463"/>
<gene>
    <name evidence="1" type="ORF">DDB_G0290463</name>
</gene>
<dbReference type="EMBL" id="AAFI02000163">
    <property type="protein sequence ID" value="EAL62247.1"/>
    <property type="molecule type" value="Genomic_DNA"/>
</dbReference>
<sequence length="105" mass="12603">MKRIKSKKNIVIDEKIKKKAHCNVETRSRNIRNQFIQKINKKLPFVLKSIKKIDTYPNNKEITIEKILSESLSYLNEINKILTKNQKKLTFENEKILLMEKKKFQ</sequence>
<proteinExistence type="predicted"/>
<dbReference type="AlphaFoldDB" id="Q54G32"/>
<evidence type="ECO:0000313" key="1">
    <source>
        <dbReference type="EMBL" id="EAL62247.1"/>
    </source>
</evidence>
<name>Q54G32_DICDI</name>
<organism evidence="1 2">
    <name type="scientific">Dictyostelium discoideum</name>
    <name type="common">Social amoeba</name>
    <dbReference type="NCBI Taxonomy" id="44689"/>
    <lineage>
        <taxon>Eukaryota</taxon>
        <taxon>Amoebozoa</taxon>
        <taxon>Evosea</taxon>
        <taxon>Eumycetozoa</taxon>
        <taxon>Dictyostelia</taxon>
        <taxon>Dictyosteliales</taxon>
        <taxon>Dictyosteliaceae</taxon>
        <taxon>Dictyostelium</taxon>
    </lineage>
</organism>
<protein>
    <submittedName>
        <fullName evidence="1">Uncharacterized protein</fullName>
    </submittedName>
</protein>